<keyword evidence="4" id="KW-0812">Transmembrane</keyword>
<dbReference type="Proteomes" id="UP000593567">
    <property type="component" value="Unassembled WGS sequence"/>
</dbReference>
<dbReference type="EMBL" id="VXIV02000082">
    <property type="protein sequence ID" value="KAF6041083.1"/>
    <property type="molecule type" value="Genomic_DNA"/>
</dbReference>
<evidence type="ECO:0000256" key="5">
    <source>
        <dbReference type="ARBA" id="ARBA00022970"/>
    </source>
</evidence>
<evidence type="ECO:0000256" key="4">
    <source>
        <dbReference type="ARBA" id="ARBA00022692"/>
    </source>
</evidence>
<evidence type="ECO:0000256" key="6">
    <source>
        <dbReference type="ARBA" id="ARBA00022989"/>
    </source>
</evidence>
<keyword evidence="6" id="KW-1133">Transmembrane helix</keyword>
<dbReference type="Pfam" id="PF03820">
    <property type="entry name" value="SFXNs"/>
    <property type="match status" value="1"/>
</dbReference>
<dbReference type="PANTHER" id="PTHR11153:SF8">
    <property type="entry name" value="SIDEROFLEXIN-1"/>
    <property type="match status" value="1"/>
</dbReference>
<dbReference type="InterPro" id="IPR004686">
    <property type="entry name" value="Mtc"/>
</dbReference>
<reference evidence="9" key="1">
    <citation type="submission" date="2020-06" db="EMBL/GenBank/DDBJ databases">
        <title>Draft genome of Bugula neritina, a colonial animal packing powerful symbionts and potential medicines.</title>
        <authorList>
            <person name="Rayko M."/>
        </authorList>
    </citation>
    <scope>NUCLEOTIDE SEQUENCE [LARGE SCALE GENOMIC DNA]</scope>
    <source>
        <strain evidence="9">Kwan_BN1</strain>
    </source>
</reference>
<evidence type="ECO:0000256" key="7">
    <source>
        <dbReference type="ARBA" id="ARBA00023128"/>
    </source>
</evidence>
<dbReference type="AlphaFoldDB" id="A0A7J7KSK3"/>
<dbReference type="OrthoDB" id="6608471at2759"/>
<evidence type="ECO:0000256" key="1">
    <source>
        <dbReference type="ARBA" id="ARBA00004225"/>
    </source>
</evidence>
<evidence type="ECO:0000313" key="9">
    <source>
        <dbReference type="EMBL" id="KAF6041083.1"/>
    </source>
</evidence>
<keyword evidence="8" id="KW-0472">Membrane</keyword>
<comment type="caution">
    <text evidence="9">The sequence shown here is derived from an EMBL/GenBank/DDBJ whole genome shotgun (WGS) entry which is preliminary data.</text>
</comment>
<dbReference type="GO" id="GO:0140300">
    <property type="term" value="P:serine import into mitochondrion"/>
    <property type="evidence" value="ECO:0007669"/>
    <property type="project" value="TreeGrafter"/>
</dbReference>
<dbReference type="GO" id="GO:0005743">
    <property type="term" value="C:mitochondrial inner membrane"/>
    <property type="evidence" value="ECO:0007669"/>
    <property type="project" value="TreeGrafter"/>
</dbReference>
<accession>A0A7J7KSK3</accession>
<name>A0A7J7KSK3_BUGNE</name>
<keyword evidence="7" id="KW-0496">Mitochondrion</keyword>
<dbReference type="GO" id="GO:0015075">
    <property type="term" value="F:monoatomic ion transmembrane transporter activity"/>
    <property type="evidence" value="ECO:0007669"/>
    <property type="project" value="InterPro"/>
</dbReference>
<evidence type="ECO:0000256" key="2">
    <source>
        <dbReference type="ARBA" id="ARBA00005974"/>
    </source>
</evidence>
<comment type="similarity">
    <text evidence="2">Belongs to the sideroflexin family.</text>
</comment>
<keyword evidence="5" id="KW-0029">Amino-acid transport</keyword>
<keyword evidence="10" id="KW-1185">Reference proteome</keyword>
<keyword evidence="3" id="KW-0813">Transport</keyword>
<dbReference type="PANTHER" id="PTHR11153">
    <property type="entry name" value="SIDEROFLEXIN"/>
    <property type="match status" value="1"/>
</dbReference>
<proteinExistence type="inferred from homology"/>
<organism evidence="9 10">
    <name type="scientific">Bugula neritina</name>
    <name type="common">Brown bryozoan</name>
    <name type="synonym">Sertularia neritina</name>
    <dbReference type="NCBI Taxonomy" id="10212"/>
    <lineage>
        <taxon>Eukaryota</taxon>
        <taxon>Metazoa</taxon>
        <taxon>Spiralia</taxon>
        <taxon>Lophotrochozoa</taxon>
        <taxon>Bryozoa</taxon>
        <taxon>Gymnolaemata</taxon>
        <taxon>Cheilostomatida</taxon>
        <taxon>Flustrina</taxon>
        <taxon>Buguloidea</taxon>
        <taxon>Bugulidae</taxon>
        <taxon>Bugula</taxon>
    </lineage>
</organism>
<sequence length="273" mass="29826">MSAYERLKIDISKPRYDQGTYWGRAQHFSILTNPLNLLASSQQLEDSKQIVNSYRNGAELPGLTPDQLWRAKQLYDSAYHDNGTESKKMFFFGRMSAMVPCNMVITGCMLTFYKTTPAVVFWQWINQSFNAAVNYTQKAGGVSSEGDKGETQKLAVSYCAATSGAVLTAISLNKFMAPRFSPMIGRFVPLAAVAAANAINLPLMNVDGIKDGIPVLTADGEELGKSAKAARSGISQISKDECSHTGAAGWSVANICHAFRLCFLPSNELYESF</sequence>
<gene>
    <name evidence="9" type="ORF">EB796_000624</name>
</gene>
<evidence type="ECO:0000256" key="3">
    <source>
        <dbReference type="ARBA" id="ARBA00022448"/>
    </source>
</evidence>
<evidence type="ECO:0000313" key="10">
    <source>
        <dbReference type="Proteomes" id="UP000593567"/>
    </source>
</evidence>
<comment type="subcellular location">
    <subcellularLocation>
        <location evidence="1">Mitochondrion membrane</location>
        <topology evidence="1">Multi-pass membrane protein</topology>
    </subcellularLocation>
</comment>
<protein>
    <submittedName>
        <fullName evidence="9">SFXN3</fullName>
    </submittedName>
</protein>
<evidence type="ECO:0000256" key="8">
    <source>
        <dbReference type="ARBA" id="ARBA00023136"/>
    </source>
</evidence>